<protein>
    <submittedName>
        <fullName evidence="2">LAMI_0G15280g1_1</fullName>
    </submittedName>
</protein>
<accession>A0A1G4KCE0</accession>
<dbReference type="AlphaFoldDB" id="A0A1G4KCE0"/>
<organism evidence="2 3">
    <name type="scientific">Lachancea mirantina</name>
    <dbReference type="NCBI Taxonomy" id="1230905"/>
    <lineage>
        <taxon>Eukaryota</taxon>
        <taxon>Fungi</taxon>
        <taxon>Dikarya</taxon>
        <taxon>Ascomycota</taxon>
        <taxon>Saccharomycotina</taxon>
        <taxon>Saccharomycetes</taxon>
        <taxon>Saccharomycetales</taxon>
        <taxon>Saccharomycetaceae</taxon>
        <taxon>Lachancea</taxon>
    </lineage>
</organism>
<feature type="region of interest" description="Disordered" evidence="1">
    <location>
        <begin position="302"/>
        <end position="327"/>
    </location>
</feature>
<dbReference type="Proteomes" id="UP000191024">
    <property type="component" value="Chromosome G"/>
</dbReference>
<feature type="region of interest" description="Disordered" evidence="1">
    <location>
        <begin position="1"/>
        <end position="21"/>
    </location>
</feature>
<proteinExistence type="predicted"/>
<gene>
    <name evidence="2" type="ORF">LAMI_0G15280G</name>
</gene>
<dbReference type="EMBL" id="LT598469">
    <property type="protein sequence ID" value="SCV02028.1"/>
    <property type="molecule type" value="Genomic_DNA"/>
</dbReference>
<reference evidence="2 3" key="1">
    <citation type="submission" date="2016-03" db="EMBL/GenBank/DDBJ databases">
        <authorList>
            <person name="Devillers H."/>
        </authorList>
    </citation>
    <scope>NUCLEOTIDE SEQUENCE [LARGE SCALE GENOMIC DNA]</scope>
    <source>
        <strain evidence="2">CBS 11717</strain>
    </source>
</reference>
<evidence type="ECO:0000313" key="3">
    <source>
        <dbReference type="Proteomes" id="UP000191024"/>
    </source>
</evidence>
<keyword evidence="3" id="KW-1185">Reference proteome</keyword>
<feature type="region of interest" description="Disordered" evidence="1">
    <location>
        <begin position="265"/>
        <end position="289"/>
    </location>
</feature>
<name>A0A1G4KCE0_9SACH</name>
<evidence type="ECO:0000313" key="2">
    <source>
        <dbReference type="EMBL" id="SCV02028.1"/>
    </source>
</evidence>
<evidence type="ECO:0000256" key="1">
    <source>
        <dbReference type="SAM" id="MobiDB-lite"/>
    </source>
</evidence>
<sequence>MAQKTDLQKMRAIGVSERESGALEQQIDQSLKYDGGVSGESHTEEILRIGEGAGQNGETNGHNELAPAKISHEDLSKIRNFKQAQESILEDLHKLKEDGQLRTSDEDRKTKFKWTDETTLALLQNCFEIGPFYGFENIKLSSQRKLERSSLISLKWTCIYYNMVRCTKFENGIIPTELQLKNKLKYMLDLAMPKIFDETETFEVTGNPHIDSVLMGLARAKSEADIRGRLKSEYDDNDRKSYLQDRQRANAQNASDVLRAADFPGSLESASRKDGSQMNWQGKTKRRRSFEKIEQLARRMKPLSPSGEFSPELIQGSNEEEDDVEPRLHSNGNSTCRLHGESNLSLSHATNQEENEFRNLIFLKHSLDAMAKSQIIKDSDPQMYAKIMTAMRRNISKATEEM</sequence>